<feature type="signal peptide" evidence="2">
    <location>
        <begin position="1"/>
        <end position="21"/>
    </location>
</feature>
<gene>
    <name evidence="3" type="ORF">Cvel_22869</name>
</gene>
<accession>A0A0G4GPX3</accession>
<evidence type="ECO:0000256" key="1">
    <source>
        <dbReference type="SAM" id="Phobius"/>
    </source>
</evidence>
<feature type="transmembrane region" description="Helical" evidence="1">
    <location>
        <begin position="314"/>
        <end position="335"/>
    </location>
</feature>
<evidence type="ECO:0000256" key="2">
    <source>
        <dbReference type="SAM" id="SignalP"/>
    </source>
</evidence>
<keyword evidence="2" id="KW-0732">Signal</keyword>
<dbReference type="EMBL" id="CDMZ01001430">
    <property type="protein sequence ID" value="CEM32421.1"/>
    <property type="molecule type" value="Genomic_DNA"/>
</dbReference>
<organism evidence="3">
    <name type="scientific">Chromera velia CCMP2878</name>
    <dbReference type="NCBI Taxonomy" id="1169474"/>
    <lineage>
        <taxon>Eukaryota</taxon>
        <taxon>Sar</taxon>
        <taxon>Alveolata</taxon>
        <taxon>Colpodellida</taxon>
        <taxon>Chromeraceae</taxon>
        <taxon>Chromera</taxon>
    </lineage>
</organism>
<sequence length="362" mass="38989">MKLASVGAAISLCCLPACVSSLGCTGGAGCVESHGLLLDVFPQALKENDCGHLIFDVFSLGSSDKQAVFSELCEYRGTSESGDSEVESILCPFTVDGKEGTVTVRTESLKSDRLLSDTLFGESATLPKGGVKFSYDVEWPYPEEGKQMQLQLRSRLKAERPAGMDTVDWLQQECHLGSAAAKSLVTNPEKVAKAEYFSIRREAAKGLPSKAAAAEYSQSTTGKLRKFTSALASRTEILFPKAFEAGEGVNQEFKSVTVAPGNCAEAQEAEASEADTVPTSFCFTFTMPDSWRQFTIDPPVYSRLEGVAGGLTPLGFIIVMSFVAAFVLFMIFWVICICPFFKWCPCYGCCGKPCEKRGAAAV</sequence>
<keyword evidence="1" id="KW-0472">Membrane</keyword>
<name>A0A0G4GPX3_9ALVE</name>
<evidence type="ECO:0000313" key="3">
    <source>
        <dbReference type="EMBL" id="CEM32421.1"/>
    </source>
</evidence>
<dbReference type="VEuPathDB" id="CryptoDB:Cvel_22869"/>
<feature type="chain" id="PRO_5005190814" evidence="2">
    <location>
        <begin position="22"/>
        <end position="362"/>
    </location>
</feature>
<proteinExistence type="predicted"/>
<keyword evidence="1" id="KW-1133">Transmembrane helix</keyword>
<reference evidence="3" key="1">
    <citation type="submission" date="2014-11" db="EMBL/GenBank/DDBJ databases">
        <authorList>
            <person name="Otto D Thomas"/>
            <person name="Naeem Raeece"/>
        </authorList>
    </citation>
    <scope>NUCLEOTIDE SEQUENCE</scope>
</reference>
<protein>
    <submittedName>
        <fullName evidence="3">Uncharacterized protein</fullName>
    </submittedName>
</protein>
<dbReference type="AlphaFoldDB" id="A0A0G4GPX3"/>
<dbReference type="PROSITE" id="PS51257">
    <property type="entry name" value="PROKAR_LIPOPROTEIN"/>
    <property type="match status" value="1"/>
</dbReference>
<keyword evidence="1" id="KW-0812">Transmembrane</keyword>